<dbReference type="AlphaFoldDB" id="A0A1G2NH33"/>
<evidence type="ECO:0000313" key="2">
    <source>
        <dbReference type="Proteomes" id="UP000176221"/>
    </source>
</evidence>
<organism evidence="1 2">
    <name type="scientific">Candidatus Taylorbacteria bacterium RIFCSPLOWO2_01_FULL_45_15b</name>
    <dbReference type="NCBI Taxonomy" id="1802319"/>
    <lineage>
        <taxon>Bacteria</taxon>
        <taxon>Candidatus Tayloriibacteriota</taxon>
    </lineage>
</organism>
<dbReference type="Proteomes" id="UP000176221">
    <property type="component" value="Unassembled WGS sequence"/>
</dbReference>
<gene>
    <name evidence="1" type="ORF">A2928_03650</name>
</gene>
<name>A0A1G2NH33_9BACT</name>
<comment type="caution">
    <text evidence="1">The sequence shown here is derived from an EMBL/GenBank/DDBJ whole genome shotgun (WGS) entry which is preliminary data.</text>
</comment>
<reference evidence="1 2" key="1">
    <citation type="journal article" date="2016" name="Nat. Commun.">
        <title>Thousands of microbial genomes shed light on interconnected biogeochemical processes in an aquifer system.</title>
        <authorList>
            <person name="Anantharaman K."/>
            <person name="Brown C.T."/>
            <person name="Hug L.A."/>
            <person name="Sharon I."/>
            <person name="Castelle C.J."/>
            <person name="Probst A.J."/>
            <person name="Thomas B.C."/>
            <person name="Singh A."/>
            <person name="Wilkins M.J."/>
            <person name="Karaoz U."/>
            <person name="Brodie E.L."/>
            <person name="Williams K.H."/>
            <person name="Hubbard S.S."/>
            <person name="Banfield J.F."/>
        </authorList>
    </citation>
    <scope>NUCLEOTIDE SEQUENCE [LARGE SCALE GENOMIC DNA]</scope>
</reference>
<dbReference type="EMBL" id="MHRX01000008">
    <property type="protein sequence ID" value="OHA34701.1"/>
    <property type="molecule type" value="Genomic_DNA"/>
</dbReference>
<sequence>MNQKSIEMGQALKLRREGHTYNEIARALLVSKSSLSAWLKDMPLTENEKKVLKWRKDANITRGRIRSSANNRLNRLEREKQLFIESKRDFDNYLGDPLFFCGVSLYWAEGAKRSSTFQFMNSDKDMIRLMMTWCRKFMPSRVGDIRLRLYIHQPYAHENCEAYWSKITELPLRLFSKTIYKPTSSGVKMRPAYKGCLRIEIRRGLAVLRKMQFWRNLMLDYLSRRVV</sequence>
<accession>A0A1G2NH33</accession>
<dbReference type="STRING" id="1802319.A2928_03650"/>
<protein>
    <submittedName>
        <fullName evidence="1">Uncharacterized protein</fullName>
    </submittedName>
</protein>
<evidence type="ECO:0000313" key="1">
    <source>
        <dbReference type="EMBL" id="OHA34701.1"/>
    </source>
</evidence>
<proteinExistence type="predicted"/>